<protein>
    <submittedName>
        <fullName evidence="1">Uncharacterized protein</fullName>
    </submittedName>
</protein>
<reference evidence="1" key="1">
    <citation type="submission" date="2020-09" db="EMBL/GenBank/DDBJ databases">
        <title>Genome-Enabled Discovery of Anthraquinone Biosynthesis in Senna tora.</title>
        <authorList>
            <person name="Kang S.-H."/>
            <person name="Pandey R.P."/>
            <person name="Lee C.-M."/>
            <person name="Sim J.-S."/>
            <person name="Jeong J.-T."/>
            <person name="Choi B.-S."/>
            <person name="Jung M."/>
            <person name="Ginzburg D."/>
            <person name="Zhao K."/>
            <person name="Won S.Y."/>
            <person name="Oh T.-J."/>
            <person name="Yu Y."/>
            <person name="Kim N.-H."/>
            <person name="Lee O.R."/>
            <person name="Lee T.-H."/>
            <person name="Bashyal P."/>
            <person name="Kim T.-S."/>
            <person name="Lee W.-H."/>
            <person name="Kawkins C."/>
            <person name="Kim C.-K."/>
            <person name="Kim J.S."/>
            <person name="Ahn B.O."/>
            <person name="Rhee S.Y."/>
            <person name="Sohng J.K."/>
        </authorList>
    </citation>
    <scope>NUCLEOTIDE SEQUENCE</scope>
    <source>
        <tissue evidence="1">Leaf</tissue>
    </source>
</reference>
<evidence type="ECO:0000313" key="1">
    <source>
        <dbReference type="EMBL" id="KAF7831433.1"/>
    </source>
</evidence>
<proteinExistence type="predicted"/>
<accession>A0A834TZ78</accession>
<dbReference type="EMBL" id="JAAIUW010000005">
    <property type="protein sequence ID" value="KAF7831433.1"/>
    <property type="molecule type" value="Genomic_DNA"/>
</dbReference>
<gene>
    <name evidence="1" type="ORF">G2W53_013766</name>
</gene>
<dbReference type="Proteomes" id="UP000634136">
    <property type="component" value="Unassembled WGS sequence"/>
</dbReference>
<comment type="caution">
    <text evidence="1">The sequence shown here is derived from an EMBL/GenBank/DDBJ whole genome shotgun (WGS) entry which is preliminary data.</text>
</comment>
<organism evidence="1 2">
    <name type="scientific">Senna tora</name>
    <dbReference type="NCBI Taxonomy" id="362788"/>
    <lineage>
        <taxon>Eukaryota</taxon>
        <taxon>Viridiplantae</taxon>
        <taxon>Streptophyta</taxon>
        <taxon>Embryophyta</taxon>
        <taxon>Tracheophyta</taxon>
        <taxon>Spermatophyta</taxon>
        <taxon>Magnoliopsida</taxon>
        <taxon>eudicotyledons</taxon>
        <taxon>Gunneridae</taxon>
        <taxon>Pentapetalae</taxon>
        <taxon>rosids</taxon>
        <taxon>fabids</taxon>
        <taxon>Fabales</taxon>
        <taxon>Fabaceae</taxon>
        <taxon>Caesalpinioideae</taxon>
        <taxon>Cassia clade</taxon>
        <taxon>Senna</taxon>
    </lineage>
</organism>
<dbReference type="AlphaFoldDB" id="A0A834TZ78"/>
<keyword evidence="2" id="KW-1185">Reference proteome</keyword>
<name>A0A834TZ78_9FABA</name>
<evidence type="ECO:0000313" key="2">
    <source>
        <dbReference type="Proteomes" id="UP000634136"/>
    </source>
</evidence>
<sequence length="61" mass="7176">MGVEALERERRDGFGEGLVRLTAWRGMGEERDGVLGYGEEEEREVREREGRLKRRKRGKKN</sequence>